<dbReference type="Pfam" id="PF12848">
    <property type="entry name" value="ABC_tran_Xtn"/>
    <property type="match status" value="1"/>
</dbReference>
<evidence type="ECO:0000256" key="2">
    <source>
        <dbReference type="ARBA" id="ARBA00022741"/>
    </source>
</evidence>
<dbReference type="EMBL" id="JAODAN010000001">
    <property type="protein sequence ID" value="KAK1927561.1"/>
    <property type="molecule type" value="Genomic_DNA"/>
</dbReference>
<dbReference type="InterPro" id="IPR003593">
    <property type="entry name" value="AAA+_ATPase"/>
</dbReference>
<dbReference type="PROSITE" id="PS50893">
    <property type="entry name" value="ABC_TRANSPORTER_2"/>
    <property type="match status" value="2"/>
</dbReference>
<feature type="domain" description="ABC transporter" evidence="5">
    <location>
        <begin position="517"/>
        <end position="732"/>
    </location>
</feature>
<accession>A0AAD9L8V4</accession>
<dbReference type="Proteomes" id="UP001182556">
    <property type="component" value="Unassembled WGS sequence"/>
</dbReference>
<keyword evidence="1" id="KW-0677">Repeat</keyword>
<dbReference type="InterPro" id="IPR050611">
    <property type="entry name" value="ABCF"/>
</dbReference>
<reference evidence="6" key="1">
    <citation type="submission" date="2023-02" db="EMBL/GenBank/DDBJ databases">
        <title>Identification and recombinant expression of a fungal hydrolase from Papiliotrema laurentii that hydrolyzes apple cutin and clears colloidal polyester polyurethane.</title>
        <authorList>
            <consortium name="DOE Joint Genome Institute"/>
            <person name="Roman V.A."/>
            <person name="Bojanowski C."/>
            <person name="Crable B.R."/>
            <person name="Wagner D.N."/>
            <person name="Hung C.S."/>
            <person name="Nadeau L.J."/>
            <person name="Schratz L."/>
            <person name="Haridas S."/>
            <person name="Pangilinan J."/>
            <person name="Lipzen A."/>
            <person name="Na H."/>
            <person name="Yan M."/>
            <person name="Ng V."/>
            <person name="Grigoriev I.V."/>
            <person name="Spatafora J.W."/>
            <person name="Barlow D."/>
            <person name="Biffinger J."/>
            <person name="Kelley-Loughnane N."/>
            <person name="Varaljay V.A."/>
            <person name="Crookes-Goodson W.J."/>
        </authorList>
    </citation>
    <scope>NUCLEOTIDE SEQUENCE</scope>
    <source>
        <strain evidence="6">5307AH</strain>
    </source>
</reference>
<dbReference type="InterPro" id="IPR032781">
    <property type="entry name" value="ABC_tran_Xtn"/>
</dbReference>
<sequence length="734" mass="81667">MAQIASDIRRSFPRTDDVVVSYIAGLVDDEDEEVDDIVDMTRGMLEGGPSSSDSKVLDDFMSRLVAYLESQSSKRVRRPTAAKQLDKAIHMRSQQMSATIAMSGKVDLESNTKGQASRVDLAKLAKAEAKLKAKIEKRSRRDLYQGSKLIEMSQKQQSYEEMFMKVNPLDLSGAAKGKSKDIHLINIDVSFASNKILSGATLTMAAGRRYGLIGRNGVGKSTLLRHIALREVAIPTHISVLYVEQEIVGDDTTALDSVLQADVWRHKLIKEEAEINAKLESLEKKPAATEGTDGENAASTEANESERDELSTRLGEIQKKLVDMEAETGPARAGLLLAGLGFSDADQKMPTRSFSGGWRMRLALARALFVKPDLLMLDEPSNMLDLNAIAWLEDYLQTWQGTILVVSHDRAFLDHVATDIIHQHSQRLDYYKGNFSQFYATKIERARNQKKEYETQMAYRQHLQAYIDRWRYNANRAAQAQSKIKILEKLPELEPPEEDDEESFKFPDPEKISPPLLQLDEVTFGYTPEKTILKGVNINVDLDSRIAVIGPNGAGKSTLIKLLTGAIQSSTGRATINNRCRIAYFTQHHIDQLDVNMSPVAFLQSKFPGKVEQDYRSHLGSFGITGLTGLQKIGTLSGGQKSRVAFAVLSMQRPHILLLDEPSNHLDIEGIDALIDALKAFKGGVISISHDERFITNTSNQLWICADGKVQKYLGDVQSYKSLIVDSIRAKTRP</sequence>
<evidence type="ECO:0000313" key="6">
    <source>
        <dbReference type="EMBL" id="KAK1927561.1"/>
    </source>
</evidence>
<gene>
    <name evidence="6" type="ORF">DB88DRAFT_478430</name>
</gene>
<dbReference type="InterPro" id="IPR027417">
    <property type="entry name" value="P-loop_NTPase"/>
</dbReference>
<name>A0AAD9L8V4_PAPLA</name>
<dbReference type="FunFam" id="3.40.50.300:FF:000104">
    <property type="entry name" value="ATP-binding cassette sub-family F member 3"/>
    <property type="match status" value="1"/>
</dbReference>
<feature type="domain" description="ABC transporter" evidence="5">
    <location>
        <begin position="182"/>
        <end position="450"/>
    </location>
</feature>
<feature type="region of interest" description="Disordered" evidence="4">
    <location>
        <begin position="280"/>
        <end position="310"/>
    </location>
</feature>
<protein>
    <submittedName>
        <fullName evidence="6">Translational regulator GCN20-like ABC transporter protein</fullName>
    </submittedName>
</protein>
<dbReference type="SMART" id="SM00382">
    <property type="entry name" value="AAA"/>
    <property type="match status" value="2"/>
</dbReference>
<proteinExistence type="predicted"/>
<evidence type="ECO:0000256" key="3">
    <source>
        <dbReference type="ARBA" id="ARBA00022840"/>
    </source>
</evidence>
<dbReference type="FunFam" id="3.40.50.300:FF:001135">
    <property type="entry name" value="ABC transporter F family member 3"/>
    <property type="match status" value="1"/>
</dbReference>
<keyword evidence="7" id="KW-1185">Reference proteome</keyword>
<evidence type="ECO:0000259" key="5">
    <source>
        <dbReference type="PROSITE" id="PS50893"/>
    </source>
</evidence>
<evidence type="ECO:0000256" key="4">
    <source>
        <dbReference type="SAM" id="MobiDB-lite"/>
    </source>
</evidence>
<dbReference type="PANTHER" id="PTHR19211:SF117">
    <property type="entry name" value="ATP-BINDING CASSETTE SUB-FAMILY F MEMBER 3"/>
    <property type="match status" value="1"/>
</dbReference>
<dbReference type="AlphaFoldDB" id="A0AAD9L8V4"/>
<dbReference type="InterPro" id="IPR017871">
    <property type="entry name" value="ABC_transporter-like_CS"/>
</dbReference>
<dbReference type="GO" id="GO:0005524">
    <property type="term" value="F:ATP binding"/>
    <property type="evidence" value="ECO:0007669"/>
    <property type="project" value="UniProtKB-KW"/>
</dbReference>
<dbReference type="CDD" id="cd03221">
    <property type="entry name" value="ABCF_EF-3"/>
    <property type="match status" value="2"/>
</dbReference>
<dbReference type="PROSITE" id="PS00211">
    <property type="entry name" value="ABC_TRANSPORTER_1"/>
    <property type="match status" value="2"/>
</dbReference>
<evidence type="ECO:0000313" key="7">
    <source>
        <dbReference type="Proteomes" id="UP001182556"/>
    </source>
</evidence>
<organism evidence="6 7">
    <name type="scientific">Papiliotrema laurentii</name>
    <name type="common">Cryptococcus laurentii</name>
    <dbReference type="NCBI Taxonomy" id="5418"/>
    <lineage>
        <taxon>Eukaryota</taxon>
        <taxon>Fungi</taxon>
        <taxon>Dikarya</taxon>
        <taxon>Basidiomycota</taxon>
        <taxon>Agaricomycotina</taxon>
        <taxon>Tremellomycetes</taxon>
        <taxon>Tremellales</taxon>
        <taxon>Rhynchogastremaceae</taxon>
        <taxon>Papiliotrema</taxon>
    </lineage>
</organism>
<evidence type="ECO:0000256" key="1">
    <source>
        <dbReference type="ARBA" id="ARBA00022737"/>
    </source>
</evidence>
<comment type="caution">
    <text evidence="6">The sequence shown here is derived from an EMBL/GenBank/DDBJ whole genome shotgun (WGS) entry which is preliminary data.</text>
</comment>
<dbReference type="Gene3D" id="3.40.50.300">
    <property type="entry name" value="P-loop containing nucleotide triphosphate hydrolases"/>
    <property type="match status" value="2"/>
</dbReference>
<dbReference type="PANTHER" id="PTHR19211">
    <property type="entry name" value="ATP-BINDING TRANSPORT PROTEIN-RELATED"/>
    <property type="match status" value="1"/>
</dbReference>
<keyword evidence="3" id="KW-0067">ATP-binding</keyword>
<dbReference type="Pfam" id="PF00005">
    <property type="entry name" value="ABC_tran"/>
    <property type="match status" value="2"/>
</dbReference>
<dbReference type="GO" id="GO:0016887">
    <property type="term" value="F:ATP hydrolysis activity"/>
    <property type="evidence" value="ECO:0007669"/>
    <property type="project" value="InterPro"/>
</dbReference>
<keyword evidence="2" id="KW-0547">Nucleotide-binding</keyword>
<dbReference type="InterPro" id="IPR003439">
    <property type="entry name" value="ABC_transporter-like_ATP-bd"/>
</dbReference>
<dbReference type="SUPFAM" id="SSF52540">
    <property type="entry name" value="P-loop containing nucleoside triphosphate hydrolases"/>
    <property type="match status" value="2"/>
</dbReference>